<keyword evidence="6 7" id="KW-0472">Membrane</keyword>
<dbReference type="InterPro" id="IPR003593">
    <property type="entry name" value="AAA+_ATPase"/>
</dbReference>
<evidence type="ECO:0000256" key="3">
    <source>
        <dbReference type="ARBA" id="ARBA00022741"/>
    </source>
</evidence>
<keyword evidence="2 7" id="KW-0812">Transmembrane</keyword>
<evidence type="ECO:0000256" key="5">
    <source>
        <dbReference type="ARBA" id="ARBA00022989"/>
    </source>
</evidence>
<feature type="domain" description="ABC transporter" evidence="8">
    <location>
        <begin position="333"/>
        <end position="570"/>
    </location>
</feature>
<dbReference type="SUPFAM" id="SSF90123">
    <property type="entry name" value="ABC transporter transmembrane region"/>
    <property type="match status" value="1"/>
</dbReference>
<dbReference type="SUPFAM" id="SSF52540">
    <property type="entry name" value="P-loop containing nucleoside triphosphate hydrolases"/>
    <property type="match status" value="1"/>
</dbReference>
<feature type="transmembrane region" description="Helical" evidence="7">
    <location>
        <begin position="61"/>
        <end position="81"/>
    </location>
</feature>
<evidence type="ECO:0000256" key="4">
    <source>
        <dbReference type="ARBA" id="ARBA00022840"/>
    </source>
</evidence>
<dbReference type="PANTHER" id="PTHR24221:SF248">
    <property type="entry name" value="ABC TRANSPORTER TRANSMEMBRANE REGION"/>
    <property type="match status" value="1"/>
</dbReference>
<dbReference type="STRING" id="591205.SAMN05421538_10289"/>
<dbReference type="InterPro" id="IPR027417">
    <property type="entry name" value="P-loop_NTPase"/>
</dbReference>
<dbReference type="AlphaFoldDB" id="A0A1G6WBJ5"/>
<organism evidence="10 11">
    <name type="scientific">Paracoccus isoporae</name>
    <dbReference type="NCBI Taxonomy" id="591205"/>
    <lineage>
        <taxon>Bacteria</taxon>
        <taxon>Pseudomonadati</taxon>
        <taxon>Pseudomonadota</taxon>
        <taxon>Alphaproteobacteria</taxon>
        <taxon>Rhodobacterales</taxon>
        <taxon>Paracoccaceae</taxon>
        <taxon>Paracoccus</taxon>
    </lineage>
</organism>
<sequence>MARRRKAGTVSPMQAAWRASRPGLCMLAIFTACFNLLKFAMPLYLIQALDRVPASRSFETLVMLTVMVVIAVCCGMALDVLRRRMLVRWGVWIERLFGPQMVGRGLADASSPDQAAEITESLGYVGKLRSFVSGPMVTWLDLVFAPLFFLGVFLIHPLLGLIALGALLLLLIVGVLSDMLTRDARRASGSAYREQSALVQAAGQNKESVGAFSMGAALTERWRRTASARLDEKQQIDDRQILFKTLRRGIGQFLRIAMIAVGVWLVVIGTLSFGGIFAARIMSGFGYSLANDAISNYRNLRETRTAYAAVKKRLADEAQAGASVQADTRRAPLILDQMSFRQPGERSYLFNRLSLSLKPGEVLVVNGTAGTGKTTLSRLLVGVLSPREGQIRLGDVELSRLPAAERAGIIGFMPQHTELFAGTVRENIARMDEGSFDDVVDAARLVGIHDQIVRLPDGYDTLITGTTFGMSGSERKRIALARAFYRRPRIIVLDEPSANLDSPSRRLLEAAVAQLKSEGASIIITQSIHSAQIARMADRFLILGGRRAHEVTENTGRDTQIRARDHLRSVT</sequence>
<keyword evidence="5 7" id="KW-1133">Transmembrane helix</keyword>
<protein>
    <submittedName>
        <fullName evidence="10">ATP-binding cassette, subfamily C</fullName>
    </submittedName>
</protein>
<dbReference type="InterPro" id="IPR003439">
    <property type="entry name" value="ABC_transporter-like_ATP-bd"/>
</dbReference>
<dbReference type="GO" id="GO:0016887">
    <property type="term" value="F:ATP hydrolysis activity"/>
    <property type="evidence" value="ECO:0007669"/>
    <property type="project" value="InterPro"/>
</dbReference>
<proteinExistence type="predicted"/>
<reference evidence="10 11" key="1">
    <citation type="submission" date="2016-10" db="EMBL/GenBank/DDBJ databases">
        <authorList>
            <person name="de Groot N.N."/>
        </authorList>
    </citation>
    <scope>NUCLEOTIDE SEQUENCE [LARGE SCALE GENOMIC DNA]</scope>
    <source>
        <strain evidence="10 11">DSM 22220</strain>
    </source>
</reference>
<dbReference type="RefSeq" id="WP_090521147.1">
    <property type="nucleotide sequence ID" value="NZ_FNAH01000002.1"/>
</dbReference>
<dbReference type="PROSITE" id="PS50929">
    <property type="entry name" value="ABC_TM1F"/>
    <property type="match status" value="1"/>
</dbReference>
<dbReference type="PROSITE" id="PS51257">
    <property type="entry name" value="PROKAR_LIPOPROTEIN"/>
    <property type="match status" value="1"/>
</dbReference>
<feature type="transmembrane region" description="Helical" evidence="7">
    <location>
        <begin position="161"/>
        <end position="180"/>
    </location>
</feature>
<gene>
    <name evidence="10" type="ORF">SAMN05421538_10289</name>
</gene>
<feature type="transmembrane region" description="Helical" evidence="7">
    <location>
        <begin position="21"/>
        <end position="41"/>
    </location>
</feature>
<dbReference type="Pfam" id="PF00005">
    <property type="entry name" value="ABC_tran"/>
    <property type="match status" value="1"/>
</dbReference>
<dbReference type="EMBL" id="FNAH01000002">
    <property type="protein sequence ID" value="SDD63188.1"/>
    <property type="molecule type" value="Genomic_DNA"/>
</dbReference>
<dbReference type="OrthoDB" id="9806127at2"/>
<dbReference type="Gene3D" id="1.20.1560.10">
    <property type="entry name" value="ABC transporter type 1, transmembrane domain"/>
    <property type="match status" value="1"/>
</dbReference>
<dbReference type="SMART" id="SM00382">
    <property type="entry name" value="AAA"/>
    <property type="match status" value="1"/>
</dbReference>
<feature type="domain" description="ABC transmembrane type-1" evidence="9">
    <location>
        <begin position="27"/>
        <end position="302"/>
    </location>
</feature>
<dbReference type="Pfam" id="PF00664">
    <property type="entry name" value="ABC_membrane"/>
    <property type="match status" value="1"/>
</dbReference>
<dbReference type="GO" id="GO:0005524">
    <property type="term" value="F:ATP binding"/>
    <property type="evidence" value="ECO:0007669"/>
    <property type="project" value="UniProtKB-KW"/>
</dbReference>
<dbReference type="InterPro" id="IPR011527">
    <property type="entry name" value="ABC1_TM_dom"/>
</dbReference>
<comment type="subcellular location">
    <subcellularLocation>
        <location evidence="1">Cell membrane</location>
        <topology evidence="1">Multi-pass membrane protein</topology>
    </subcellularLocation>
</comment>
<dbReference type="InterPro" id="IPR036640">
    <property type="entry name" value="ABC1_TM_sf"/>
</dbReference>
<keyword evidence="4 10" id="KW-0067">ATP-binding</keyword>
<name>A0A1G6WBJ5_9RHOB</name>
<evidence type="ECO:0000259" key="9">
    <source>
        <dbReference type="PROSITE" id="PS50929"/>
    </source>
</evidence>
<dbReference type="InterPro" id="IPR039421">
    <property type="entry name" value="Type_1_exporter"/>
</dbReference>
<dbReference type="PROSITE" id="PS50893">
    <property type="entry name" value="ABC_TRANSPORTER_2"/>
    <property type="match status" value="1"/>
</dbReference>
<keyword evidence="11" id="KW-1185">Reference proteome</keyword>
<evidence type="ECO:0000259" key="8">
    <source>
        <dbReference type="PROSITE" id="PS50893"/>
    </source>
</evidence>
<dbReference type="GO" id="GO:0034040">
    <property type="term" value="F:ATPase-coupled lipid transmembrane transporter activity"/>
    <property type="evidence" value="ECO:0007669"/>
    <property type="project" value="TreeGrafter"/>
</dbReference>
<keyword evidence="3" id="KW-0547">Nucleotide-binding</keyword>
<dbReference type="Gene3D" id="3.40.50.300">
    <property type="entry name" value="P-loop containing nucleotide triphosphate hydrolases"/>
    <property type="match status" value="1"/>
</dbReference>
<feature type="transmembrane region" description="Helical" evidence="7">
    <location>
        <begin position="137"/>
        <end position="155"/>
    </location>
</feature>
<evidence type="ECO:0000256" key="2">
    <source>
        <dbReference type="ARBA" id="ARBA00022692"/>
    </source>
</evidence>
<evidence type="ECO:0000256" key="7">
    <source>
        <dbReference type="SAM" id="Phobius"/>
    </source>
</evidence>
<dbReference type="Proteomes" id="UP000199344">
    <property type="component" value="Unassembled WGS sequence"/>
</dbReference>
<evidence type="ECO:0000313" key="11">
    <source>
        <dbReference type="Proteomes" id="UP000199344"/>
    </source>
</evidence>
<evidence type="ECO:0000256" key="1">
    <source>
        <dbReference type="ARBA" id="ARBA00004651"/>
    </source>
</evidence>
<evidence type="ECO:0000313" key="10">
    <source>
        <dbReference type="EMBL" id="SDD63188.1"/>
    </source>
</evidence>
<dbReference type="GO" id="GO:0005886">
    <property type="term" value="C:plasma membrane"/>
    <property type="evidence" value="ECO:0007669"/>
    <property type="project" value="UniProtKB-SubCell"/>
</dbReference>
<feature type="transmembrane region" description="Helical" evidence="7">
    <location>
        <begin position="253"/>
        <end position="279"/>
    </location>
</feature>
<accession>A0A1G6WBJ5</accession>
<dbReference type="PANTHER" id="PTHR24221">
    <property type="entry name" value="ATP-BINDING CASSETTE SUB-FAMILY B"/>
    <property type="match status" value="1"/>
</dbReference>
<evidence type="ECO:0000256" key="6">
    <source>
        <dbReference type="ARBA" id="ARBA00023136"/>
    </source>
</evidence>
<dbReference type="GO" id="GO:0140359">
    <property type="term" value="F:ABC-type transporter activity"/>
    <property type="evidence" value="ECO:0007669"/>
    <property type="project" value="InterPro"/>
</dbReference>